<dbReference type="AlphaFoldDB" id="A0A238Y0G2"/>
<dbReference type="Proteomes" id="UP000198417">
    <property type="component" value="Unassembled WGS sequence"/>
</dbReference>
<evidence type="ECO:0008006" key="3">
    <source>
        <dbReference type="Google" id="ProtNLM"/>
    </source>
</evidence>
<dbReference type="EMBL" id="FZNN01000014">
    <property type="protein sequence ID" value="SNR64460.1"/>
    <property type="molecule type" value="Genomic_DNA"/>
</dbReference>
<protein>
    <recommendedName>
        <fullName evidence="3">Ribbon-helix-helix protein, copG family</fullName>
    </recommendedName>
</protein>
<dbReference type="RefSeq" id="WP_089271785.1">
    <property type="nucleotide sequence ID" value="NZ_FZNN01000014.1"/>
</dbReference>
<keyword evidence="2" id="KW-1185">Reference proteome</keyword>
<evidence type="ECO:0000313" key="1">
    <source>
        <dbReference type="EMBL" id="SNR64460.1"/>
    </source>
</evidence>
<accession>A0A238Y0G2</accession>
<evidence type="ECO:0000313" key="2">
    <source>
        <dbReference type="Proteomes" id="UP000198417"/>
    </source>
</evidence>
<reference evidence="1 2" key="1">
    <citation type="submission" date="2017-06" db="EMBL/GenBank/DDBJ databases">
        <authorList>
            <person name="Kim H.J."/>
            <person name="Triplett B.A."/>
        </authorList>
    </citation>
    <scope>NUCLEOTIDE SEQUENCE [LARGE SCALE GENOMIC DNA]</scope>
    <source>
        <strain evidence="1 2">DSM 29052</strain>
    </source>
</reference>
<organism evidence="1 2">
    <name type="scientific">Puniceibacterium sediminis</name>
    <dbReference type="NCBI Taxonomy" id="1608407"/>
    <lineage>
        <taxon>Bacteria</taxon>
        <taxon>Pseudomonadati</taxon>
        <taxon>Pseudomonadota</taxon>
        <taxon>Alphaproteobacteria</taxon>
        <taxon>Rhodobacterales</taxon>
        <taxon>Paracoccaceae</taxon>
        <taxon>Puniceibacterium</taxon>
    </lineage>
</organism>
<proteinExistence type="predicted"/>
<sequence>MKKSRGQPKKDTSPVMLRVDAAMLQAIDDVRRLEDDVPTRPEMIRRMIADWLELRRDKKG</sequence>
<name>A0A238Y0G2_9RHOB</name>
<gene>
    <name evidence="1" type="ORF">SAMN06265370_1144</name>
</gene>
<dbReference type="OrthoDB" id="7691491at2"/>